<dbReference type="Pfam" id="PF02687">
    <property type="entry name" value="FtsX"/>
    <property type="match status" value="1"/>
</dbReference>
<keyword evidence="4 10" id="KW-1003">Cell membrane</keyword>
<evidence type="ECO:0000256" key="11">
    <source>
        <dbReference type="SAM" id="Phobius"/>
    </source>
</evidence>
<feature type="transmembrane region" description="Helical" evidence="11">
    <location>
        <begin position="256"/>
        <end position="278"/>
    </location>
</feature>
<evidence type="ECO:0000259" key="13">
    <source>
        <dbReference type="Pfam" id="PF18075"/>
    </source>
</evidence>
<dbReference type="InterPro" id="IPR040690">
    <property type="entry name" value="FtsX_ECD"/>
</dbReference>
<dbReference type="Gene3D" id="3.30.70.3040">
    <property type="match status" value="1"/>
</dbReference>
<reference evidence="14" key="1">
    <citation type="journal article" date="2020" name="mSystems">
        <title>Genome- and Community-Level Interaction Insights into Carbon Utilization and Element Cycling Functions of Hydrothermarchaeota in Hydrothermal Sediment.</title>
        <authorList>
            <person name="Zhou Z."/>
            <person name="Liu Y."/>
            <person name="Xu W."/>
            <person name="Pan J."/>
            <person name="Luo Z.H."/>
            <person name="Li M."/>
        </authorList>
    </citation>
    <scope>NUCLEOTIDE SEQUENCE [LARGE SCALE GENOMIC DNA]</scope>
    <source>
        <strain evidence="14">SpSt-697</strain>
    </source>
</reference>
<name>A0A7V3ZV80_UNCW3</name>
<gene>
    <name evidence="14" type="ORF">ENU74_03165</name>
</gene>
<dbReference type="InterPro" id="IPR004513">
    <property type="entry name" value="FtsX"/>
</dbReference>
<feature type="transmembrane region" description="Helical" evidence="11">
    <location>
        <begin position="20"/>
        <end position="42"/>
    </location>
</feature>
<keyword evidence="8 10" id="KW-0472">Membrane</keyword>
<keyword evidence="9 10" id="KW-0131">Cell cycle</keyword>
<dbReference type="Pfam" id="PF18075">
    <property type="entry name" value="FtsX_ECD"/>
    <property type="match status" value="1"/>
</dbReference>
<evidence type="ECO:0000256" key="6">
    <source>
        <dbReference type="ARBA" id="ARBA00022692"/>
    </source>
</evidence>
<feature type="domain" description="FtsX extracellular" evidence="13">
    <location>
        <begin position="57"/>
        <end position="150"/>
    </location>
</feature>
<comment type="caution">
    <text evidence="14">The sequence shown here is derived from an EMBL/GenBank/DDBJ whole genome shotgun (WGS) entry which is preliminary data.</text>
</comment>
<evidence type="ECO:0000256" key="4">
    <source>
        <dbReference type="ARBA" id="ARBA00022475"/>
    </source>
</evidence>
<evidence type="ECO:0000256" key="2">
    <source>
        <dbReference type="ARBA" id="ARBA00007379"/>
    </source>
</evidence>
<keyword evidence="5 10" id="KW-0132">Cell division</keyword>
<keyword evidence="7 11" id="KW-1133">Transmembrane helix</keyword>
<feature type="transmembrane region" description="Helical" evidence="11">
    <location>
        <begin position="218"/>
        <end position="244"/>
    </location>
</feature>
<organism evidence="14">
    <name type="scientific">candidate division WOR-3 bacterium</name>
    <dbReference type="NCBI Taxonomy" id="2052148"/>
    <lineage>
        <taxon>Bacteria</taxon>
        <taxon>Bacteria division WOR-3</taxon>
    </lineage>
</organism>
<evidence type="ECO:0000259" key="12">
    <source>
        <dbReference type="Pfam" id="PF02687"/>
    </source>
</evidence>
<evidence type="ECO:0000256" key="8">
    <source>
        <dbReference type="ARBA" id="ARBA00023136"/>
    </source>
</evidence>
<evidence type="ECO:0000256" key="10">
    <source>
        <dbReference type="PIRNR" id="PIRNR003097"/>
    </source>
</evidence>
<keyword evidence="6 11" id="KW-0812">Transmembrane</keyword>
<feature type="transmembrane region" description="Helical" evidence="11">
    <location>
        <begin position="167"/>
        <end position="187"/>
    </location>
</feature>
<proteinExistence type="inferred from homology"/>
<dbReference type="AlphaFoldDB" id="A0A7V3ZV80"/>
<feature type="domain" description="ABC3 transporter permease C-terminal" evidence="12">
    <location>
        <begin position="174"/>
        <end position="283"/>
    </location>
</feature>
<protein>
    <recommendedName>
        <fullName evidence="3 10">Cell division protein FtsX</fullName>
    </recommendedName>
</protein>
<dbReference type="PANTHER" id="PTHR47755">
    <property type="entry name" value="CELL DIVISION PROTEIN FTSX"/>
    <property type="match status" value="1"/>
</dbReference>
<evidence type="ECO:0000256" key="5">
    <source>
        <dbReference type="ARBA" id="ARBA00022618"/>
    </source>
</evidence>
<evidence type="ECO:0000256" key="7">
    <source>
        <dbReference type="ARBA" id="ARBA00022989"/>
    </source>
</evidence>
<comment type="similarity">
    <text evidence="2 10">Belongs to the ABC-4 integral membrane protein family. FtsX subfamily.</text>
</comment>
<dbReference type="GO" id="GO:0051301">
    <property type="term" value="P:cell division"/>
    <property type="evidence" value="ECO:0007669"/>
    <property type="project" value="UniProtKB-KW"/>
</dbReference>
<evidence type="ECO:0000256" key="9">
    <source>
        <dbReference type="ARBA" id="ARBA00023306"/>
    </source>
</evidence>
<comment type="subcellular location">
    <subcellularLocation>
        <location evidence="1">Cell membrane</location>
        <topology evidence="1">Multi-pass membrane protein</topology>
    </subcellularLocation>
</comment>
<dbReference type="PIRSF" id="PIRSF003097">
    <property type="entry name" value="FtsX"/>
    <property type="match status" value="1"/>
</dbReference>
<sequence>MMDFNFIFKESLRAIKKRPISFFLSTFAFGLCLLIILLFLFLTYNLFLSLRIAYDRIEIYAFLDEKVSFSEIKDKINLINGVDEVRYISKDEALTILKNELKEEASFLENLERNPLPPSLRIRLSSQAKSVGEIKRIEDKLRLIPGIKDVWAGEELVAKLIKVVNNIILIDIGILIIVVISVIFIIFQNIEQSLFNRQQEIEIMSLVGAKNYLVKSPFYLEGIFQGVLGGFFSFIILFIIYRIMNLNVITLTFPTILLLLFALVSGILLGIIGSNIALNRILK</sequence>
<dbReference type="InterPro" id="IPR003838">
    <property type="entry name" value="ABC3_permease_C"/>
</dbReference>
<dbReference type="PANTHER" id="PTHR47755:SF1">
    <property type="entry name" value="CELL DIVISION PROTEIN FTSX"/>
    <property type="match status" value="1"/>
</dbReference>
<dbReference type="EMBL" id="DTDR01000082">
    <property type="protein sequence ID" value="HGK63575.1"/>
    <property type="molecule type" value="Genomic_DNA"/>
</dbReference>
<evidence type="ECO:0000313" key="14">
    <source>
        <dbReference type="EMBL" id="HGK63575.1"/>
    </source>
</evidence>
<evidence type="ECO:0000256" key="3">
    <source>
        <dbReference type="ARBA" id="ARBA00021907"/>
    </source>
</evidence>
<evidence type="ECO:0000256" key="1">
    <source>
        <dbReference type="ARBA" id="ARBA00004651"/>
    </source>
</evidence>
<accession>A0A7V3ZV80</accession>
<dbReference type="GO" id="GO:0005886">
    <property type="term" value="C:plasma membrane"/>
    <property type="evidence" value="ECO:0007669"/>
    <property type="project" value="UniProtKB-SubCell"/>
</dbReference>